<dbReference type="GO" id="GO:0071978">
    <property type="term" value="P:bacterial-type flagellum-dependent swarming motility"/>
    <property type="evidence" value="ECO:0007669"/>
    <property type="project" value="TreeGrafter"/>
</dbReference>
<evidence type="ECO:0000256" key="3">
    <source>
        <dbReference type="ARBA" id="ARBA00023143"/>
    </source>
</evidence>
<evidence type="ECO:0000259" key="6">
    <source>
        <dbReference type="Pfam" id="PF06429"/>
    </source>
</evidence>
<dbReference type="NCBIfam" id="TIGR03506">
    <property type="entry name" value="FlgEFG_subfam"/>
    <property type="match status" value="1"/>
</dbReference>
<dbReference type="InterPro" id="IPR053967">
    <property type="entry name" value="LlgE_F_G-like_D1"/>
</dbReference>
<sequence length="255" mass="27078">MIYGLYLSAQGAEAQAFRQAVLANNLANAQTTAFKPDVPLFRAHFPFDVVQQTTAIVPDTLEQQTGGVDLAATVTDHSQGPLTVTHGALDVAVVGPGFLQAHDGQETLLTRNGRLALNHLRQLVTADAGHPLLNTDGVPLAIPVEASDVEIGPDGTVLGTTADGARVLVGRLALVEPAESAGLMKRGASYYAVQGEIVPAAQAELRQGVLEDSLVHPVSAMVELIETARTFEMNMSMLRLQDEMAGQLLRTMPRR</sequence>
<accession>A0A7C4QPG0</accession>
<organism evidence="8">
    <name type="scientific">Schlesneria paludicola</name>
    <dbReference type="NCBI Taxonomy" id="360056"/>
    <lineage>
        <taxon>Bacteria</taxon>
        <taxon>Pseudomonadati</taxon>
        <taxon>Planctomycetota</taxon>
        <taxon>Planctomycetia</taxon>
        <taxon>Planctomycetales</taxon>
        <taxon>Planctomycetaceae</taxon>
        <taxon>Schlesneria</taxon>
    </lineage>
</organism>
<protein>
    <submittedName>
        <fullName evidence="8">Flagellar hook basal-body protein</fullName>
    </submittedName>
</protein>
<dbReference type="InterPro" id="IPR037925">
    <property type="entry name" value="FlgE/F/G-like"/>
</dbReference>
<dbReference type="InterPro" id="IPR001444">
    <property type="entry name" value="Flag_bb_rod_N"/>
</dbReference>
<keyword evidence="8" id="KW-0966">Cell projection</keyword>
<evidence type="ECO:0000256" key="4">
    <source>
        <dbReference type="RuleBase" id="RU362116"/>
    </source>
</evidence>
<dbReference type="SUPFAM" id="SSF117143">
    <property type="entry name" value="Flagellar hook protein flgE"/>
    <property type="match status" value="1"/>
</dbReference>
<dbReference type="EMBL" id="DSVQ01000012">
    <property type="protein sequence ID" value="HGT39564.1"/>
    <property type="molecule type" value="Genomic_DNA"/>
</dbReference>
<evidence type="ECO:0000256" key="2">
    <source>
        <dbReference type="ARBA" id="ARBA00009677"/>
    </source>
</evidence>
<evidence type="ECO:0000259" key="7">
    <source>
        <dbReference type="Pfam" id="PF22692"/>
    </source>
</evidence>
<comment type="caution">
    <text evidence="8">The sequence shown here is derived from an EMBL/GenBank/DDBJ whole genome shotgun (WGS) entry which is preliminary data.</text>
</comment>
<dbReference type="Pfam" id="PF00460">
    <property type="entry name" value="Flg_bb_rod"/>
    <property type="match status" value="1"/>
</dbReference>
<evidence type="ECO:0000313" key="8">
    <source>
        <dbReference type="EMBL" id="HGT39564.1"/>
    </source>
</evidence>
<dbReference type="GO" id="GO:0009425">
    <property type="term" value="C:bacterial-type flagellum basal body"/>
    <property type="evidence" value="ECO:0007669"/>
    <property type="project" value="UniProtKB-SubCell"/>
</dbReference>
<proteinExistence type="inferred from homology"/>
<keyword evidence="3 4" id="KW-0975">Bacterial flagellum</keyword>
<comment type="similarity">
    <text evidence="2 4">Belongs to the flagella basal body rod proteins family.</text>
</comment>
<feature type="domain" description="Flagellar hook protein FlgE/F/G-like D1" evidence="7">
    <location>
        <begin position="92"/>
        <end position="157"/>
    </location>
</feature>
<dbReference type="InterPro" id="IPR020013">
    <property type="entry name" value="Flagellar_FlgE/F/G"/>
</dbReference>
<dbReference type="InterPro" id="IPR010930">
    <property type="entry name" value="Flg_bb/hook_C_dom"/>
</dbReference>
<comment type="subcellular location">
    <subcellularLocation>
        <location evidence="1 4">Bacterial flagellum basal body</location>
    </subcellularLocation>
</comment>
<keyword evidence="8" id="KW-0282">Flagellum</keyword>
<feature type="domain" description="Flagellar basal-body/hook protein C-terminal" evidence="6">
    <location>
        <begin position="206"/>
        <end position="250"/>
    </location>
</feature>
<dbReference type="PANTHER" id="PTHR30435:SF19">
    <property type="entry name" value="FLAGELLAR BASAL-BODY ROD PROTEIN FLGG"/>
    <property type="match status" value="1"/>
</dbReference>
<feature type="domain" description="Flagellar basal body rod protein N-terminal" evidence="5">
    <location>
        <begin position="5"/>
        <end position="35"/>
    </location>
</feature>
<keyword evidence="8" id="KW-0969">Cilium</keyword>
<gene>
    <name evidence="8" type="ORF">ENS64_09930</name>
</gene>
<dbReference type="Pfam" id="PF22692">
    <property type="entry name" value="LlgE_F_G_D1"/>
    <property type="match status" value="1"/>
</dbReference>
<dbReference type="Pfam" id="PF06429">
    <property type="entry name" value="Flg_bbr_C"/>
    <property type="match status" value="1"/>
</dbReference>
<dbReference type="AlphaFoldDB" id="A0A7C4QPG0"/>
<dbReference type="PANTHER" id="PTHR30435">
    <property type="entry name" value="FLAGELLAR PROTEIN"/>
    <property type="match status" value="1"/>
</dbReference>
<name>A0A7C4QPG0_9PLAN</name>
<evidence type="ECO:0000259" key="5">
    <source>
        <dbReference type="Pfam" id="PF00460"/>
    </source>
</evidence>
<evidence type="ECO:0000256" key="1">
    <source>
        <dbReference type="ARBA" id="ARBA00004117"/>
    </source>
</evidence>
<reference evidence="8" key="1">
    <citation type="journal article" date="2020" name="mSystems">
        <title>Genome- and Community-Level Interaction Insights into Carbon Utilization and Element Cycling Functions of Hydrothermarchaeota in Hydrothermal Sediment.</title>
        <authorList>
            <person name="Zhou Z."/>
            <person name="Liu Y."/>
            <person name="Xu W."/>
            <person name="Pan J."/>
            <person name="Luo Z.H."/>
            <person name="Li M."/>
        </authorList>
    </citation>
    <scope>NUCLEOTIDE SEQUENCE [LARGE SCALE GENOMIC DNA]</scope>
    <source>
        <strain evidence="8">SpSt-508</strain>
    </source>
</reference>